<evidence type="ECO:0000259" key="4">
    <source>
        <dbReference type="PROSITE" id="PS50932"/>
    </source>
</evidence>
<dbReference type="CDD" id="cd01392">
    <property type="entry name" value="HTH_LacI"/>
    <property type="match status" value="1"/>
</dbReference>
<evidence type="ECO:0000256" key="1">
    <source>
        <dbReference type="ARBA" id="ARBA00023015"/>
    </source>
</evidence>
<dbReference type="Proteomes" id="UP001610861">
    <property type="component" value="Unassembled WGS sequence"/>
</dbReference>
<dbReference type="Gene3D" id="3.40.50.2300">
    <property type="match status" value="2"/>
</dbReference>
<dbReference type="InterPro" id="IPR001761">
    <property type="entry name" value="Peripla_BP/Lac1_sug-bd_dom"/>
</dbReference>
<keyword evidence="3" id="KW-0804">Transcription</keyword>
<dbReference type="EMBL" id="JBIQWL010000016">
    <property type="protein sequence ID" value="MFH8253099.1"/>
    <property type="molecule type" value="Genomic_DNA"/>
</dbReference>
<dbReference type="GO" id="GO:0003677">
    <property type="term" value="F:DNA binding"/>
    <property type="evidence" value="ECO:0007669"/>
    <property type="project" value="UniProtKB-KW"/>
</dbReference>
<reference evidence="5 6" key="1">
    <citation type="submission" date="2024-09" db="EMBL/GenBank/DDBJ databases">
        <authorList>
            <person name="Pan X."/>
        </authorList>
    </citation>
    <scope>NUCLEOTIDE SEQUENCE [LARGE SCALE GENOMIC DNA]</scope>
    <source>
        <strain evidence="5 6">B2969</strain>
    </source>
</reference>
<evidence type="ECO:0000313" key="5">
    <source>
        <dbReference type="EMBL" id="MFH8253099.1"/>
    </source>
</evidence>
<dbReference type="InterPro" id="IPR000843">
    <property type="entry name" value="HTH_LacI"/>
</dbReference>
<dbReference type="Gene3D" id="1.10.260.40">
    <property type="entry name" value="lambda repressor-like DNA-binding domains"/>
    <property type="match status" value="1"/>
</dbReference>
<name>A0ABW7QE33_9MICO</name>
<dbReference type="PROSITE" id="PS50932">
    <property type="entry name" value="HTH_LACI_2"/>
    <property type="match status" value="1"/>
</dbReference>
<keyword evidence="6" id="KW-1185">Reference proteome</keyword>
<sequence length="331" mass="35125">MKHVAALAGVGIKTVSRVINEEPNVAPDTAARVWEAIRALDYHLDMQAGSLRRAGGRTHTLGLLVSSVDNPFASTIHRAVEDSALEHGVAVFASSLDDDPEREDKAVAAFLRRRVDGLILTTASPAQNYLSSTAGRGMPVVFVDREPASTAVDSVVSDNRAGAATATAHLIRHGHRRIALLTDRLRIQTAAERQRGFFDALGAAGIPASEVQVVTDLYDADGSEAALAGLLASPEPPTAIFSAQNLITIGVLRALRAAGRERSVAVVGFDDFPLAGLLDPGVTVVAQDPYRIGRLASERIFRRLSGEVVEPERVLVPTRLIERGSGELGPS</sequence>
<dbReference type="SUPFAM" id="SSF53822">
    <property type="entry name" value="Periplasmic binding protein-like I"/>
    <property type="match status" value="1"/>
</dbReference>
<dbReference type="CDD" id="cd06267">
    <property type="entry name" value="PBP1_LacI_sugar_binding-like"/>
    <property type="match status" value="1"/>
</dbReference>
<dbReference type="InterPro" id="IPR010982">
    <property type="entry name" value="Lambda_DNA-bd_dom_sf"/>
</dbReference>
<dbReference type="SMART" id="SM00354">
    <property type="entry name" value="HTH_LACI"/>
    <property type="match status" value="1"/>
</dbReference>
<accession>A0ABW7QE33</accession>
<feature type="domain" description="HTH lacI-type" evidence="4">
    <location>
        <begin position="1"/>
        <end position="53"/>
    </location>
</feature>
<dbReference type="PANTHER" id="PTHR30146">
    <property type="entry name" value="LACI-RELATED TRANSCRIPTIONAL REPRESSOR"/>
    <property type="match status" value="1"/>
</dbReference>
<proteinExistence type="predicted"/>
<dbReference type="SUPFAM" id="SSF47413">
    <property type="entry name" value="lambda repressor-like DNA-binding domains"/>
    <property type="match status" value="1"/>
</dbReference>
<keyword evidence="1" id="KW-0805">Transcription regulation</keyword>
<evidence type="ECO:0000256" key="3">
    <source>
        <dbReference type="ARBA" id="ARBA00023163"/>
    </source>
</evidence>
<gene>
    <name evidence="5" type="ORF">ACH3VR_22215</name>
</gene>
<dbReference type="InterPro" id="IPR028082">
    <property type="entry name" value="Peripla_BP_I"/>
</dbReference>
<protein>
    <submittedName>
        <fullName evidence="5">LacI family DNA-binding transcriptional regulator</fullName>
    </submittedName>
</protein>
<dbReference type="Pfam" id="PF00532">
    <property type="entry name" value="Peripla_BP_1"/>
    <property type="match status" value="1"/>
</dbReference>
<organism evidence="5 6">
    <name type="scientific">Microbacterium alkaliflavum</name>
    <dbReference type="NCBI Taxonomy" id="3248839"/>
    <lineage>
        <taxon>Bacteria</taxon>
        <taxon>Bacillati</taxon>
        <taxon>Actinomycetota</taxon>
        <taxon>Actinomycetes</taxon>
        <taxon>Micrococcales</taxon>
        <taxon>Microbacteriaceae</taxon>
        <taxon>Microbacterium</taxon>
    </lineage>
</organism>
<dbReference type="PANTHER" id="PTHR30146:SF109">
    <property type="entry name" value="HTH-TYPE TRANSCRIPTIONAL REGULATOR GALS"/>
    <property type="match status" value="1"/>
</dbReference>
<dbReference type="RefSeq" id="WP_397558526.1">
    <property type="nucleotide sequence ID" value="NZ_JBIQWL010000016.1"/>
</dbReference>
<evidence type="ECO:0000313" key="6">
    <source>
        <dbReference type="Proteomes" id="UP001610861"/>
    </source>
</evidence>
<dbReference type="Pfam" id="PF00356">
    <property type="entry name" value="LacI"/>
    <property type="match status" value="1"/>
</dbReference>
<comment type="caution">
    <text evidence="5">The sequence shown here is derived from an EMBL/GenBank/DDBJ whole genome shotgun (WGS) entry which is preliminary data.</text>
</comment>
<evidence type="ECO:0000256" key="2">
    <source>
        <dbReference type="ARBA" id="ARBA00023125"/>
    </source>
</evidence>
<keyword evidence="2 5" id="KW-0238">DNA-binding</keyword>